<dbReference type="CDD" id="cd01610">
    <property type="entry name" value="PAP2_like"/>
    <property type="match status" value="1"/>
</dbReference>
<feature type="transmembrane region" description="Helical" evidence="1">
    <location>
        <begin position="69"/>
        <end position="86"/>
    </location>
</feature>
<feature type="transmembrane region" description="Helical" evidence="1">
    <location>
        <begin position="91"/>
        <end position="109"/>
    </location>
</feature>
<evidence type="ECO:0000259" key="3">
    <source>
        <dbReference type="Pfam" id="PF01569"/>
    </source>
</evidence>
<feature type="transmembrane region" description="Helical" evidence="1">
    <location>
        <begin position="129"/>
        <end position="149"/>
    </location>
</feature>
<evidence type="ECO:0000256" key="1">
    <source>
        <dbReference type="SAM" id="Phobius"/>
    </source>
</evidence>
<dbReference type="EMBL" id="CP060131">
    <property type="protein sequence ID" value="QNG55083.1"/>
    <property type="molecule type" value="Genomic_DNA"/>
</dbReference>
<feature type="transmembrane region" description="Helical" evidence="1">
    <location>
        <begin position="189"/>
        <end position="207"/>
    </location>
</feature>
<keyword evidence="1" id="KW-0472">Membrane</keyword>
<dbReference type="Pfam" id="PF01569">
    <property type="entry name" value="PAP2"/>
    <property type="match status" value="1"/>
</dbReference>
<dbReference type="Proteomes" id="UP000515728">
    <property type="component" value="Chromosome"/>
</dbReference>
<protein>
    <submittedName>
        <fullName evidence="4">Phosphatase PAP2 family protein</fullName>
    </submittedName>
</protein>
<dbReference type="KEGG" id="ppel:H6H00_15165"/>
<keyword evidence="2" id="KW-0732">Signal</keyword>
<dbReference type="RefSeq" id="WP_185721881.1">
    <property type="nucleotide sequence ID" value="NZ_BAAAWI010000001.1"/>
</dbReference>
<keyword evidence="5" id="KW-1185">Reference proteome</keyword>
<evidence type="ECO:0000313" key="5">
    <source>
        <dbReference type="Proteomes" id="UP000515728"/>
    </source>
</evidence>
<keyword evidence="1" id="KW-0812">Transmembrane</keyword>
<proteinExistence type="predicted"/>
<dbReference type="InterPro" id="IPR036938">
    <property type="entry name" value="PAP2/HPO_sf"/>
</dbReference>
<dbReference type="SUPFAM" id="SSF48317">
    <property type="entry name" value="Acid phosphatase/Vanadium-dependent haloperoxidase"/>
    <property type="match status" value="1"/>
</dbReference>
<feature type="signal peptide" evidence="2">
    <location>
        <begin position="1"/>
        <end position="19"/>
    </location>
</feature>
<sequence length="208" mass="20595">MPRPALRPSLRPAARLATAACTAVVAVLGTRYAGGTGPGRLDDGLSTVVERVPAGRGGLAWRVFSVGDPARAVALTAGLAAAGLLLGRPRLAVVAVAGPVLTGVATSVLKPVVGRRFGRRGEHAFPSGHTGLATALAAAGMLLLVDVVAPRRPWDAVALAAGTLAVGAGTGTALTAIEVHYPTDTVGGAATAVAVVLTTARIVDAIAR</sequence>
<dbReference type="InterPro" id="IPR000326">
    <property type="entry name" value="PAP2/HPO"/>
</dbReference>
<feature type="chain" id="PRO_5028846412" evidence="2">
    <location>
        <begin position="20"/>
        <end position="208"/>
    </location>
</feature>
<gene>
    <name evidence="4" type="ORF">H6H00_15165</name>
</gene>
<feature type="domain" description="Phosphatidic acid phosphatase type 2/haloperoxidase" evidence="3">
    <location>
        <begin position="110"/>
        <end position="204"/>
    </location>
</feature>
<evidence type="ECO:0000313" key="4">
    <source>
        <dbReference type="EMBL" id="QNG55083.1"/>
    </source>
</evidence>
<reference evidence="4 5" key="1">
    <citation type="submission" date="2020-08" db="EMBL/GenBank/DDBJ databases">
        <authorList>
            <person name="Mo P."/>
        </authorList>
    </citation>
    <scope>NUCLEOTIDE SEQUENCE [LARGE SCALE GENOMIC DNA]</scope>
    <source>
        <strain evidence="4 5">CGMCC 4.1532</strain>
    </source>
</reference>
<name>A0A7G7MQM2_9PSEU</name>
<dbReference type="Gene3D" id="1.20.144.10">
    <property type="entry name" value="Phosphatidic acid phosphatase type 2/haloperoxidase"/>
    <property type="match status" value="1"/>
</dbReference>
<keyword evidence="1" id="KW-1133">Transmembrane helix</keyword>
<feature type="transmembrane region" description="Helical" evidence="1">
    <location>
        <begin position="156"/>
        <end position="177"/>
    </location>
</feature>
<evidence type="ECO:0000256" key="2">
    <source>
        <dbReference type="SAM" id="SignalP"/>
    </source>
</evidence>
<accession>A0A7G7MQM2</accession>
<dbReference type="AlphaFoldDB" id="A0A7G7MQM2"/>
<organism evidence="4 5">
    <name type="scientific">Pseudonocardia petroleophila</name>
    <dbReference type="NCBI Taxonomy" id="37331"/>
    <lineage>
        <taxon>Bacteria</taxon>
        <taxon>Bacillati</taxon>
        <taxon>Actinomycetota</taxon>
        <taxon>Actinomycetes</taxon>
        <taxon>Pseudonocardiales</taxon>
        <taxon>Pseudonocardiaceae</taxon>
        <taxon>Pseudonocardia</taxon>
    </lineage>
</organism>